<evidence type="ECO:0000313" key="2">
    <source>
        <dbReference type="Proteomes" id="UP000306319"/>
    </source>
</evidence>
<comment type="caution">
    <text evidence="1">The sequence shown here is derived from an EMBL/GenBank/DDBJ whole genome shotgun (WGS) entry which is preliminary data.</text>
</comment>
<protein>
    <submittedName>
        <fullName evidence="1">Uncharacterized protein</fullName>
    </submittedName>
</protein>
<keyword evidence="2" id="KW-1185">Reference proteome</keyword>
<reference evidence="1" key="1">
    <citation type="submission" date="2019-04" db="EMBL/GenBank/DDBJ databases">
        <title>Microbes associate with the intestines of laboratory mice.</title>
        <authorList>
            <person name="Navarre W."/>
            <person name="Wong E."/>
            <person name="Huang K."/>
            <person name="Tropini C."/>
            <person name="Ng K."/>
            <person name="Yu B."/>
        </authorList>
    </citation>
    <scope>NUCLEOTIDE SEQUENCE</scope>
    <source>
        <strain evidence="1">NM04_E33</strain>
    </source>
</reference>
<dbReference type="EMBL" id="SRYB01000004">
    <property type="protein sequence ID" value="TGY80067.1"/>
    <property type="molecule type" value="Genomic_DNA"/>
</dbReference>
<accession>A0AC61RJK4</accession>
<organism evidence="1 2">
    <name type="scientific">Lepagella muris</name>
    <dbReference type="NCBI Taxonomy" id="3032870"/>
    <lineage>
        <taxon>Bacteria</taxon>
        <taxon>Pseudomonadati</taxon>
        <taxon>Bacteroidota</taxon>
        <taxon>Bacteroidia</taxon>
        <taxon>Bacteroidales</taxon>
        <taxon>Muribaculaceae</taxon>
        <taxon>Lepagella</taxon>
    </lineage>
</organism>
<gene>
    <name evidence="1" type="ORF">E5331_04585</name>
</gene>
<proteinExistence type="predicted"/>
<dbReference type="Proteomes" id="UP000306319">
    <property type="component" value="Unassembled WGS sequence"/>
</dbReference>
<sequence length="61" mass="6932">MAIAIHTSPELSGRTAELFIEAAENRPTTRIPLTEEQKNMLRMVEEKGRVLREKILGRNGK</sequence>
<evidence type="ECO:0000313" key="1">
    <source>
        <dbReference type="EMBL" id="TGY80067.1"/>
    </source>
</evidence>
<name>A0AC61RJK4_9BACT</name>